<comment type="similarity">
    <text evidence="1 8">Belongs to the short-chain dehydrogenases/reductases (SDR) family.</text>
</comment>
<dbReference type="Pfam" id="PF13561">
    <property type="entry name" value="adh_short_C2"/>
    <property type="match status" value="1"/>
</dbReference>
<organism evidence="10 11">
    <name type="scientific">Anoxynatronum buryatiense</name>
    <dbReference type="NCBI Taxonomy" id="489973"/>
    <lineage>
        <taxon>Bacteria</taxon>
        <taxon>Bacillati</taxon>
        <taxon>Bacillota</taxon>
        <taxon>Clostridia</taxon>
        <taxon>Eubacteriales</taxon>
        <taxon>Clostridiaceae</taxon>
        <taxon>Anoxynatronum</taxon>
    </lineage>
</organism>
<evidence type="ECO:0000256" key="8">
    <source>
        <dbReference type="RuleBase" id="RU366074"/>
    </source>
</evidence>
<dbReference type="PANTHER" id="PTHR42760:SF133">
    <property type="entry name" value="3-OXOACYL-[ACYL-CARRIER-PROTEIN] REDUCTASE"/>
    <property type="match status" value="1"/>
</dbReference>
<evidence type="ECO:0000259" key="9">
    <source>
        <dbReference type="SMART" id="SM00822"/>
    </source>
</evidence>
<accession>A0AA45WYR8</accession>
<feature type="binding site" evidence="7">
    <location>
        <position position="187"/>
    </location>
    <ligand>
        <name>NADP(+)</name>
        <dbReference type="ChEBI" id="CHEBI:58349"/>
    </ligand>
</feature>
<dbReference type="GO" id="GO:0048038">
    <property type="term" value="F:quinone binding"/>
    <property type="evidence" value="ECO:0007669"/>
    <property type="project" value="TreeGrafter"/>
</dbReference>
<dbReference type="InterPro" id="IPR057326">
    <property type="entry name" value="KR_dom"/>
</dbReference>
<comment type="caution">
    <text evidence="10">The sequence shown here is derived from an EMBL/GenBank/DDBJ whole genome shotgun (WGS) entry which is preliminary data.</text>
</comment>
<reference evidence="10" key="1">
    <citation type="submission" date="2017-05" db="EMBL/GenBank/DDBJ databases">
        <authorList>
            <person name="Varghese N."/>
            <person name="Submissions S."/>
        </authorList>
    </citation>
    <scope>NUCLEOTIDE SEQUENCE</scope>
    <source>
        <strain evidence="10">Su22</strain>
    </source>
</reference>
<dbReference type="FunFam" id="3.40.50.720:FF:000115">
    <property type="entry name" value="3-oxoacyl-[acyl-carrier-protein] reductase FabG"/>
    <property type="match status" value="1"/>
</dbReference>
<dbReference type="InterPro" id="IPR002347">
    <property type="entry name" value="SDR_fam"/>
</dbReference>
<evidence type="ECO:0000256" key="4">
    <source>
        <dbReference type="ARBA" id="ARBA00023002"/>
    </source>
</evidence>
<dbReference type="PRINTS" id="PR00080">
    <property type="entry name" value="SDRFAMILY"/>
</dbReference>
<dbReference type="NCBIfam" id="NF004198">
    <property type="entry name" value="PRK05653.1-3"/>
    <property type="match status" value="1"/>
</dbReference>
<dbReference type="PANTHER" id="PTHR42760">
    <property type="entry name" value="SHORT-CHAIN DEHYDROGENASES/REDUCTASES FAMILY MEMBER"/>
    <property type="match status" value="1"/>
</dbReference>
<dbReference type="NCBIfam" id="NF009466">
    <property type="entry name" value="PRK12826.1-2"/>
    <property type="match status" value="1"/>
</dbReference>
<dbReference type="PROSITE" id="PS00061">
    <property type="entry name" value="ADH_SHORT"/>
    <property type="match status" value="1"/>
</dbReference>
<dbReference type="Proteomes" id="UP001158066">
    <property type="component" value="Unassembled WGS sequence"/>
</dbReference>
<dbReference type="PRINTS" id="PR00081">
    <property type="entry name" value="GDHRDH"/>
</dbReference>
<dbReference type="EC" id="1.1.1.100" evidence="2 8"/>
<evidence type="ECO:0000256" key="7">
    <source>
        <dbReference type="PIRSR" id="PIRSR611284-2"/>
    </source>
</evidence>
<protein>
    <recommendedName>
        <fullName evidence="2 8">3-oxoacyl-[acyl-carrier-protein] reductase</fullName>
        <ecNumber evidence="2 8">1.1.1.100</ecNumber>
    </recommendedName>
</protein>
<feature type="binding site" evidence="7">
    <location>
        <begin position="12"/>
        <end position="15"/>
    </location>
    <ligand>
        <name>NADP(+)</name>
        <dbReference type="ChEBI" id="CHEBI:58349"/>
    </ligand>
</feature>
<dbReference type="Gene3D" id="3.40.50.720">
    <property type="entry name" value="NAD(P)-binding Rossmann-like Domain"/>
    <property type="match status" value="1"/>
</dbReference>
<evidence type="ECO:0000256" key="2">
    <source>
        <dbReference type="ARBA" id="ARBA00012948"/>
    </source>
</evidence>
<feature type="binding site" evidence="7">
    <location>
        <begin position="154"/>
        <end position="158"/>
    </location>
    <ligand>
        <name>NADP(+)</name>
        <dbReference type="ChEBI" id="CHEBI:58349"/>
    </ligand>
</feature>
<comment type="subunit">
    <text evidence="8">Homotetramer.</text>
</comment>
<sequence>MKLKGKVGIITGAARGIGQATAYQYAREGARVVVCDLSLEMLQETLDELTKMGADKLAYEVDVTDRQTIQKMVDDVIGQWGRIDVLVNNAGITADAQLKKMAEADFDKVIDINLKGVFNCAQLVIPQMIEQGGGVILNASSVVGVYGNFGQTNYAATKWGVIGMTKTWAKELGKNGIRVNAVAPGFILTPMVQKMPENVLDMMKDKSPLKRLGTPEDIAHAYAWLASDEAGFITGTVLSVDGGVVL</sequence>
<dbReference type="NCBIfam" id="TIGR01830">
    <property type="entry name" value="3oxo_ACP_reduc"/>
    <property type="match status" value="1"/>
</dbReference>
<dbReference type="InterPro" id="IPR011284">
    <property type="entry name" value="3oxo_ACP_reduc"/>
</dbReference>
<evidence type="ECO:0000256" key="6">
    <source>
        <dbReference type="PIRSR" id="PIRSR611284-1"/>
    </source>
</evidence>
<dbReference type="SMART" id="SM00822">
    <property type="entry name" value="PKS_KR"/>
    <property type="match status" value="1"/>
</dbReference>
<dbReference type="RefSeq" id="WP_283410719.1">
    <property type="nucleotide sequence ID" value="NZ_FXUF01000020.1"/>
</dbReference>
<name>A0AA45WYR8_9CLOT</name>
<dbReference type="SUPFAM" id="SSF51735">
    <property type="entry name" value="NAD(P)-binding Rossmann-fold domains"/>
    <property type="match status" value="1"/>
</dbReference>
<dbReference type="InterPro" id="IPR036291">
    <property type="entry name" value="NAD(P)-bd_dom_sf"/>
</dbReference>
<dbReference type="NCBIfam" id="NF005559">
    <property type="entry name" value="PRK07231.1"/>
    <property type="match status" value="1"/>
</dbReference>
<dbReference type="GO" id="GO:0051287">
    <property type="term" value="F:NAD binding"/>
    <property type="evidence" value="ECO:0007669"/>
    <property type="project" value="UniProtKB-UniRule"/>
</dbReference>
<comment type="pathway">
    <text evidence="8">Lipid metabolism; fatty acid biosynthesis.</text>
</comment>
<comment type="function">
    <text evidence="8">Catalyzes the NADPH-dependent reduction of beta-ketoacyl-ACP substrates to beta-hydroxyacyl-ACP products, the first reductive step in the elongation cycle of fatty acid biosynthesis.</text>
</comment>
<dbReference type="CDD" id="cd05333">
    <property type="entry name" value="BKR_SDR_c"/>
    <property type="match status" value="1"/>
</dbReference>
<feature type="binding site" evidence="7">
    <location>
        <position position="89"/>
    </location>
    <ligand>
        <name>NADP(+)</name>
        <dbReference type="ChEBI" id="CHEBI:58349"/>
    </ligand>
</feature>
<dbReference type="AlphaFoldDB" id="A0AA45WYR8"/>
<keyword evidence="4 8" id="KW-0560">Oxidoreductase</keyword>
<feature type="active site" description="Proton acceptor" evidence="6">
    <location>
        <position position="154"/>
    </location>
</feature>
<dbReference type="GO" id="GO:0004316">
    <property type="term" value="F:3-oxoacyl-[acyl-carrier-protein] reductase (NADPH) activity"/>
    <property type="evidence" value="ECO:0007669"/>
    <property type="project" value="UniProtKB-UniRule"/>
</dbReference>
<comment type="catalytic activity">
    <reaction evidence="5 8">
        <text>a (3R)-hydroxyacyl-[ACP] + NADP(+) = a 3-oxoacyl-[ACP] + NADPH + H(+)</text>
        <dbReference type="Rhea" id="RHEA:17397"/>
        <dbReference type="Rhea" id="RHEA-COMP:9916"/>
        <dbReference type="Rhea" id="RHEA-COMP:9945"/>
        <dbReference type="ChEBI" id="CHEBI:15378"/>
        <dbReference type="ChEBI" id="CHEBI:57783"/>
        <dbReference type="ChEBI" id="CHEBI:58349"/>
        <dbReference type="ChEBI" id="CHEBI:78776"/>
        <dbReference type="ChEBI" id="CHEBI:78827"/>
        <dbReference type="EC" id="1.1.1.100"/>
    </reaction>
</comment>
<gene>
    <name evidence="10" type="ORF">SAMN06296020_1206</name>
</gene>
<keyword evidence="8" id="KW-0443">Lipid metabolism</keyword>
<evidence type="ECO:0000256" key="1">
    <source>
        <dbReference type="ARBA" id="ARBA00006484"/>
    </source>
</evidence>
<evidence type="ECO:0000256" key="5">
    <source>
        <dbReference type="ARBA" id="ARBA00048508"/>
    </source>
</evidence>
<keyword evidence="3 7" id="KW-0521">NADP</keyword>
<evidence type="ECO:0000313" key="11">
    <source>
        <dbReference type="Proteomes" id="UP001158066"/>
    </source>
</evidence>
<proteinExistence type="inferred from homology"/>
<keyword evidence="8" id="KW-0275">Fatty acid biosynthesis</keyword>
<dbReference type="GO" id="GO:0006633">
    <property type="term" value="P:fatty acid biosynthetic process"/>
    <property type="evidence" value="ECO:0007669"/>
    <property type="project" value="UniProtKB-KW"/>
</dbReference>
<evidence type="ECO:0000256" key="3">
    <source>
        <dbReference type="ARBA" id="ARBA00022857"/>
    </source>
</evidence>
<keyword evidence="8" id="KW-0444">Lipid biosynthesis</keyword>
<dbReference type="EMBL" id="FXUF01000020">
    <property type="protein sequence ID" value="SMP70227.1"/>
    <property type="molecule type" value="Genomic_DNA"/>
</dbReference>
<evidence type="ECO:0000313" key="10">
    <source>
        <dbReference type="EMBL" id="SMP70227.1"/>
    </source>
</evidence>
<keyword evidence="8" id="KW-0276">Fatty acid metabolism</keyword>
<feature type="domain" description="Ketoreductase" evidence="9">
    <location>
        <begin position="6"/>
        <end position="185"/>
    </location>
</feature>
<keyword evidence="11" id="KW-1185">Reference proteome</keyword>
<dbReference type="InterPro" id="IPR020904">
    <property type="entry name" value="Sc_DH/Rdtase_CS"/>
</dbReference>